<organism evidence="1 2">
    <name type="scientific">Sphingomonas aurantiaca</name>
    <dbReference type="NCBI Taxonomy" id="185949"/>
    <lineage>
        <taxon>Bacteria</taxon>
        <taxon>Pseudomonadati</taxon>
        <taxon>Pseudomonadota</taxon>
        <taxon>Alphaproteobacteria</taxon>
        <taxon>Sphingomonadales</taxon>
        <taxon>Sphingomonadaceae</taxon>
        <taxon>Sphingomonas</taxon>
    </lineage>
</organism>
<gene>
    <name evidence="1" type="ORF">SPHINGO391_240004</name>
</gene>
<evidence type="ECO:0000313" key="1">
    <source>
        <dbReference type="EMBL" id="VVS98428.1"/>
    </source>
</evidence>
<proteinExistence type="predicted"/>
<protein>
    <submittedName>
        <fullName evidence="1">Uncharacterized protein</fullName>
    </submittedName>
</protein>
<sequence length="181" mass="19904">MLLSARERHRVGRINAQRCVRCNAMDEGGVQAHTTRMRLLFLMPLFISGCGSLPKDPESTLDRVRKEGSIRVGLVRGLEASDKVVLQRVLSRISTVTEAKPSFQVGQLEPLLAALEAGDLDLVIGGRFASNTPWKKRVNLGAPLHDTRTSHGSVSGRIVQRNGENAWIMLIDRETRAAQGL</sequence>
<reference evidence="1 2" key="1">
    <citation type="submission" date="2019-09" db="EMBL/GenBank/DDBJ databases">
        <authorList>
            <person name="Dittami M. S."/>
        </authorList>
    </citation>
    <scope>NUCLEOTIDE SEQUENCE [LARGE SCALE GENOMIC DNA]</scope>
    <source>
        <strain evidence="1">SPHINGO391</strain>
    </source>
</reference>
<dbReference type="EMBL" id="CABVLI010000017">
    <property type="protein sequence ID" value="VVS98428.1"/>
    <property type="molecule type" value="Genomic_DNA"/>
</dbReference>
<dbReference type="Proteomes" id="UP000326857">
    <property type="component" value="Unassembled WGS sequence"/>
</dbReference>
<dbReference type="AlphaFoldDB" id="A0A5E7Y1C4"/>
<name>A0A5E7Y1C4_9SPHN</name>
<accession>A0A5E7Y1C4</accession>
<evidence type="ECO:0000313" key="2">
    <source>
        <dbReference type="Proteomes" id="UP000326857"/>
    </source>
</evidence>